<dbReference type="Pfam" id="PF20431">
    <property type="entry name" value="E_motif"/>
    <property type="match status" value="1"/>
</dbReference>
<dbReference type="OrthoDB" id="185373at2759"/>
<dbReference type="InterPro" id="IPR046848">
    <property type="entry name" value="E_motif"/>
</dbReference>
<dbReference type="GO" id="GO:0009451">
    <property type="term" value="P:RNA modification"/>
    <property type="evidence" value="ECO:0007669"/>
    <property type="project" value="InterPro"/>
</dbReference>
<accession>A0A5K1AZV7</accession>
<dbReference type="FunFam" id="1.25.40.10:FF:000344">
    <property type="entry name" value="Pentatricopeptide repeat-containing protein"/>
    <property type="match status" value="1"/>
</dbReference>
<dbReference type="Gramene" id="NC3G0204990.1">
    <property type="protein sequence ID" value="NC3G0204990.1:cds"/>
    <property type="gene ID" value="NC3G0204990"/>
</dbReference>
<dbReference type="PANTHER" id="PTHR47926:SF364">
    <property type="entry name" value="PENTATRICOPEPTIDE REPEAT-CONTAINING PROTEIN"/>
    <property type="match status" value="1"/>
</dbReference>
<evidence type="ECO:0000256" key="1">
    <source>
        <dbReference type="ARBA" id="ARBA00022737"/>
    </source>
</evidence>
<dbReference type="NCBIfam" id="TIGR00756">
    <property type="entry name" value="PPR"/>
    <property type="match status" value="4"/>
</dbReference>
<protein>
    <recommendedName>
        <fullName evidence="4">Pentacotripeptide-repeat region of PRORP domain-containing protein</fullName>
    </recommendedName>
</protein>
<feature type="repeat" description="PPR" evidence="2">
    <location>
        <begin position="87"/>
        <end position="121"/>
    </location>
</feature>
<dbReference type="Pfam" id="PF12854">
    <property type="entry name" value="PPR_1"/>
    <property type="match status" value="1"/>
</dbReference>
<dbReference type="PROSITE" id="PS51375">
    <property type="entry name" value="PPR"/>
    <property type="match status" value="6"/>
</dbReference>
<dbReference type="PANTHER" id="PTHR47926">
    <property type="entry name" value="PENTATRICOPEPTIDE REPEAT-CONTAINING PROTEIN"/>
    <property type="match status" value="1"/>
</dbReference>
<dbReference type="Pfam" id="PF01535">
    <property type="entry name" value="PPR"/>
    <property type="match status" value="2"/>
</dbReference>
<evidence type="ECO:0008006" key="4">
    <source>
        <dbReference type="Google" id="ProtNLM"/>
    </source>
</evidence>
<feature type="repeat" description="PPR" evidence="2">
    <location>
        <begin position="351"/>
        <end position="385"/>
    </location>
</feature>
<dbReference type="FunFam" id="1.25.40.10:FF:000090">
    <property type="entry name" value="Pentatricopeptide repeat-containing protein, chloroplastic"/>
    <property type="match status" value="1"/>
</dbReference>
<feature type="repeat" description="PPR" evidence="2">
    <location>
        <begin position="554"/>
        <end position="588"/>
    </location>
</feature>
<organism evidence="3">
    <name type="scientific">Nymphaea colorata</name>
    <name type="common">pocket water lily</name>
    <dbReference type="NCBI Taxonomy" id="210225"/>
    <lineage>
        <taxon>Eukaryota</taxon>
        <taxon>Viridiplantae</taxon>
        <taxon>Streptophyta</taxon>
        <taxon>Embryophyta</taxon>
        <taxon>Tracheophyta</taxon>
        <taxon>Spermatophyta</taxon>
        <taxon>Magnoliopsida</taxon>
        <taxon>Nymphaeales</taxon>
        <taxon>Nymphaeaceae</taxon>
        <taxon>Nymphaea</taxon>
    </lineage>
</organism>
<dbReference type="InterPro" id="IPR046849">
    <property type="entry name" value="E2_motif"/>
</dbReference>
<feature type="repeat" description="PPR" evidence="2">
    <location>
        <begin position="153"/>
        <end position="187"/>
    </location>
</feature>
<dbReference type="FunFam" id="1.25.40.10:FF:000285">
    <property type="entry name" value="Pentatricopeptide repeat-containing protein, chloroplastic"/>
    <property type="match status" value="1"/>
</dbReference>
<dbReference type="Pfam" id="PF20430">
    <property type="entry name" value="Eplus_motif"/>
    <property type="match status" value="1"/>
</dbReference>
<dbReference type="Gene3D" id="1.25.40.10">
    <property type="entry name" value="Tetratricopeptide repeat domain"/>
    <property type="match status" value="6"/>
</dbReference>
<dbReference type="Pfam" id="PF13041">
    <property type="entry name" value="PPR_2"/>
    <property type="match status" value="4"/>
</dbReference>
<gene>
    <name evidence="3" type="ORF">NYM_LOCUS14901</name>
</gene>
<dbReference type="InterPro" id="IPR011990">
    <property type="entry name" value="TPR-like_helical_dom_sf"/>
</dbReference>
<sequence length="778" mass="85612">MDFCVPSSLCRPSLPHKASSLVSPFPDRLALSHSATCASTIIRTPVDRHPDAMSLKILSSVNRERLPLDKQRTIEQVLAKLRDSEPTRKAYAQILRLYIEMGLPDESLRVYFAMKAEGFTPGVVLETSLLNLCMNSGFPDVARQIFGQMPEKNVVTWTSLIVGCIKNDQHWIGFALFCQMLAAGVCPNDFTFNAAVQACTSLDDGKQVHSLAVKTGFISDSRVENCLIDMYARYGVISDAQRIFEKMLCPDVVSYTTLIAGLSHNGFFETAINAFVRMLNMGLSPNEHTVGSVLVACGNIFACKLGMQIHAYAIKSELCGIYAASSLVHMYSKGSLIDYARTVFDVMEVKNLVTWSGMIDGYVKNGLVKAALFLFMQMLVMGIKPNEYTLATLISSCGLSSIGISEALQLHGYAIKLNYESNNHVMNALITMYARKNMVDELGHVFKRIAFRDSVSWSAAIAGYAQNEQNEEAARMLCLMHREGAEPTKHAFASVISSCGDLAALDQGRHFHALALKSSFDQHICVSNALVSMYSKCGSMVDACMAFEVTPEPDVMSWNTLIHGYAHHGMGGEALQVFERMTSLGEVPDGATIVGILSACSHAGYVNEARKYFAKIKSEYGVTPTISHYCCMVDTLGRAGKLDEAAELIKEMPFEPDGIIWKTLLAACRLHKDLRLGKIAAAQAISLSPNDSANYILLANLLEENGEPDGAERARRVMETMCAKKEAGYSWIEIRNVVHAFSSRDKSHPCTKHIYAKLEELLIEMKEAGYKPDLDIGT</sequence>
<evidence type="ECO:0000313" key="3">
    <source>
        <dbReference type="EMBL" id="VVW08283.1"/>
    </source>
</evidence>
<name>A0A5K1AZV7_9MAGN</name>
<dbReference type="InterPro" id="IPR046960">
    <property type="entry name" value="PPR_At4g14850-like_plant"/>
</dbReference>
<feature type="repeat" description="PPR" evidence="2">
    <location>
        <begin position="453"/>
        <end position="487"/>
    </location>
</feature>
<proteinExistence type="predicted"/>
<dbReference type="OMA" id="DPNEHTI"/>
<reference evidence="3" key="1">
    <citation type="submission" date="2019-09" db="EMBL/GenBank/DDBJ databases">
        <authorList>
            <person name="Zhang L."/>
        </authorList>
    </citation>
    <scope>NUCLEOTIDE SEQUENCE</scope>
</reference>
<dbReference type="AlphaFoldDB" id="A0A5K1AZV7"/>
<dbReference type="EMBL" id="LR721781">
    <property type="protein sequence ID" value="VVW08283.1"/>
    <property type="molecule type" value="Genomic_DNA"/>
</dbReference>
<dbReference type="GO" id="GO:0003723">
    <property type="term" value="F:RNA binding"/>
    <property type="evidence" value="ECO:0007669"/>
    <property type="project" value="InterPro"/>
</dbReference>
<feature type="repeat" description="PPR" evidence="2">
    <location>
        <begin position="251"/>
        <end position="285"/>
    </location>
</feature>
<evidence type="ECO:0000256" key="2">
    <source>
        <dbReference type="PROSITE-ProRule" id="PRU00708"/>
    </source>
</evidence>
<keyword evidence="1" id="KW-0677">Repeat</keyword>
<dbReference type="InterPro" id="IPR002885">
    <property type="entry name" value="PPR_rpt"/>
</dbReference>